<proteinExistence type="predicted"/>
<accession>E4Y6K0</accession>
<name>E4Y6K0_OIKDI</name>
<dbReference type="AlphaFoldDB" id="E4Y6K0"/>
<sequence>MPCPESSMMDPESLKDKVKTIKDSLEYVKILTAKKEALESLPSKLKTKSSVKEDIAKYDELIKQVTELVMSGNLPAVSADGKTDENGSKNGSTGANLAKISGAALGSLVLPVIGTYVGAELGEAVGDICGGVIGKISAEKTEKKKSFLKKELAAISLSGAESNIAAEDVSGHEIRDIKKASFAAKAFKKFSSLKRMKKTEDETPNS</sequence>
<protein>
    <submittedName>
        <fullName evidence="1">Uncharacterized protein</fullName>
    </submittedName>
</protein>
<organism evidence="1">
    <name type="scientific">Oikopleura dioica</name>
    <name type="common">Tunicate</name>
    <dbReference type="NCBI Taxonomy" id="34765"/>
    <lineage>
        <taxon>Eukaryota</taxon>
        <taxon>Metazoa</taxon>
        <taxon>Chordata</taxon>
        <taxon>Tunicata</taxon>
        <taxon>Appendicularia</taxon>
        <taxon>Copelata</taxon>
        <taxon>Oikopleuridae</taxon>
        <taxon>Oikopleura</taxon>
    </lineage>
</organism>
<dbReference type="Proteomes" id="UP000011014">
    <property type="component" value="Unassembled WGS sequence"/>
</dbReference>
<reference evidence="1" key="1">
    <citation type="journal article" date="2010" name="Science">
        <title>Plasticity of animal genome architecture unmasked by rapid evolution of a pelagic tunicate.</title>
        <authorList>
            <person name="Denoeud F."/>
            <person name="Henriet S."/>
            <person name="Mungpakdee S."/>
            <person name="Aury J.M."/>
            <person name="Da Silva C."/>
            <person name="Brinkmann H."/>
            <person name="Mikhaleva J."/>
            <person name="Olsen L.C."/>
            <person name="Jubin C."/>
            <person name="Canestro C."/>
            <person name="Bouquet J.M."/>
            <person name="Danks G."/>
            <person name="Poulain J."/>
            <person name="Campsteijn C."/>
            <person name="Adamski M."/>
            <person name="Cross I."/>
            <person name="Yadetie F."/>
            <person name="Muffato M."/>
            <person name="Louis A."/>
            <person name="Butcher S."/>
            <person name="Tsagkogeorga G."/>
            <person name="Konrad A."/>
            <person name="Singh S."/>
            <person name="Jensen M.F."/>
            <person name="Cong E.H."/>
            <person name="Eikeseth-Otteraa H."/>
            <person name="Noel B."/>
            <person name="Anthouard V."/>
            <person name="Porcel B.M."/>
            <person name="Kachouri-Lafond R."/>
            <person name="Nishino A."/>
            <person name="Ugolini M."/>
            <person name="Chourrout P."/>
            <person name="Nishida H."/>
            <person name="Aasland R."/>
            <person name="Huzurbazar S."/>
            <person name="Westhof E."/>
            <person name="Delsuc F."/>
            <person name="Lehrach H."/>
            <person name="Reinhardt R."/>
            <person name="Weissenbach J."/>
            <person name="Roy S.W."/>
            <person name="Artiguenave F."/>
            <person name="Postlethwait J.H."/>
            <person name="Manak J.R."/>
            <person name="Thompson E.M."/>
            <person name="Jaillon O."/>
            <person name="Du Pasquier L."/>
            <person name="Boudinot P."/>
            <person name="Liberles D.A."/>
            <person name="Volff J.N."/>
            <person name="Philippe H."/>
            <person name="Lenhard B."/>
            <person name="Roest Crollius H."/>
            <person name="Wincker P."/>
            <person name="Chourrout D."/>
        </authorList>
    </citation>
    <scope>NUCLEOTIDE SEQUENCE [LARGE SCALE GENOMIC DNA]</scope>
</reference>
<dbReference type="EMBL" id="FN654297">
    <property type="protein sequence ID" value="CBY31250.1"/>
    <property type="molecule type" value="Genomic_DNA"/>
</dbReference>
<evidence type="ECO:0000313" key="1">
    <source>
        <dbReference type="EMBL" id="CBY31250.1"/>
    </source>
</evidence>
<gene>
    <name evidence="1" type="ORF">GSOID_T00025146001</name>
</gene>